<dbReference type="InterPro" id="IPR027379">
    <property type="entry name" value="CLS_N"/>
</dbReference>
<keyword evidence="3 7" id="KW-0812">Transmembrane</keyword>
<feature type="compositionally biased region" description="Basic and acidic residues" evidence="6">
    <location>
        <begin position="96"/>
        <end position="111"/>
    </location>
</feature>
<gene>
    <name evidence="9" type="ORF">AU252_14905</name>
</gene>
<evidence type="ECO:0000313" key="10">
    <source>
        <dbReference type="Proteomes" id="UP000065151"/>
    </source>
</evidence>
<evidence type="ECO:0000256" key="3">
    <source>
        <dbReference type="ARBA" id="ARBA00022692"/>
    </source>
</evidence>
<proteinExistence type="predicted"/>
<dbReference type="Pfam" id="PF13396">
    <property type="entry name" value="PLDc_N"/>
    <property type="match status" value="1"/>
</dbReference>
<name>A0A0U3RAT9_9MICC</name>
<feature type="domain" description="Cardiolipin synthase N-terminal" evidence="8">
    <location>
        <begin position="13"/>
        <end position="58"/>
    </location>
</feature>
<dbReference type="GO" id="GO:0005886">
    <property type="term" value="C:plasma membrane"/>
    <property type="evidence" value="ECO:0007669"/>
    <property type="project" value="UniProtKB-SubCell"/>
</dbReference>
<keyword evidence="4 7" id="KW-1133">Transmembrane helix</keyword>
<evidence type="ECO:0000256" key="7">
    <source>
        <dbReference type="SAM" id="Phobius"/>
    </source>
</evidence>
<evidence type="ECO:0000256" key="1">
    <source>
        <dbReference type="ARBA" id="ARBA00004651"/>
    </source>
</evidence>
<dbReference type="AlphaFoldDB" id="A0A0U3RAT9"/>
<evidence type="ECO:0000259" key="8">
    <source>
        <dbReference type="Pfam" id="PF13396"/>
    </source>
</evidence>
<feature type="transmembrane region" description="Helical" evidence="7">
    <location>
        <begin position="36"/>
        <end position="56"/>
    </location>
</feature>
<accession>A0A0U3RAT9</accession>
<protein>
    <recommendedName>
        <fullName evidence="8">Cardiolipin synthase N-terminal domain-containing protein</fullName>
    </recommendedName>
</protein>
<feature type="compositionally biased region" description="Basic and acidic residues" evidence="6">
    <location>
        <begin position="144"/>
        <end position="153"/>
    </location>
</feature>
<reference evidence="9 10" key="1">
    <citation type="submission" date="2015-12" db="EMBL/GenBank/DDBJ databases">
        <authorList>
            <person name="Shamseldin A."/>
            <person name="Moawad H."/>
            <person name="Abd El-Rahim W.M."/>
            <person name="Sadowsky M.J."/>
        </authorList>
    </citation>
    <scope>NUCLEOTIDE SEQUENCE [LARGE SCALE GENOMIC DNA]</scope>
    <source>
        <strain evidence="9 10">Ar51</strain>
    </source>
</reference>
<dbReference type="STRING" id="121292.AU252_14905"/>
<dbReference type="Proteomes" id="UP000065151">
    <property type="component" value="Chromosome"/>
</dbReference>
<dbReference type="KEGG" id="psul:AU252_14905"/>
<feature type="compositionally biased region" description="Basic and acidic residues" evidence="6">
    <location>
        <begin position="123"/>
        <end position="136"/>
    </location>
</feature>
<organism evidence="9">
    <name type="scientific">Pseudarthrobacter sulfonivorans</name>
    <dbReference type="NCBI Taxonomy" id="121292"/>
    <lineage>
        <taxon>Bacteria</taxon>
        <taxon>Bacillati</taxon>
        <taxon>Actinomycetota</taxon>
        <taxon>Actinomycetes</taxon>
        <taxon>Micrococcales</taxon>
        <taxon>Micrococcaceae</taxon>
        <taxon>Pseudarthrobacter</taxon>
    </lineage>
</organism>
<evidence type="ECO:0000256" key="4">
    <source>
        <dbReference type="ARBA" id="ARBA00022989"/>
    </source>
</evidence>
<evidence type="ECO:0000313" key="9">
    <source>
        <dbReference type="EMBL" id="ALV42273.1"/>
    </source>
</evidence>
<sequence length="153" mass="16495">MLFRVVLAVAVLVIFVYGLVDVIRTDGRLTRGISKPAWIVVMIVLPVLGAILWLLIGRPRDSAPVRQPRSHPTAPDDDPDFLRNLERRRRNQAEAARLKKLQDDLEAKAKADGGPAGTGQDNDGTRGKGGIGHEEAGDASTGDADTHDTGDVK</sequence>
<evidence type="ECO:0000256" key="5">
    <source>
        <dbReference type="ARBA" id="ARBA00023136"/>
    </source>
</evidence>
<dbReference type="EMBL" id="CP013747">
    <property type="protein sequence ID" value="ALV42273.1"/>
    <property type="molecule type" value="Genomic_DNA"/>
</dbReference>
<feature type="region of interest" description="Disordered" evidence="6">
    <location>
        <begin position="62"/>
        <end position="153"/>
    </location>
</feature>
<keyword evidence="2" id="KW-1003">Cell membrane</keyword>
<keyword evidence="5 7" id="KW-0472">Membrane</keyword>
<dbReference type="RefSeq" id="WP_058931392.1">
    <property type="nucleotide sequence ID" value="NZ_CP013747.1"/>
</dbReference>
<evidence type="ECO:0000256" key="2">
    <source>
        <dbReference type="ARBA" id="ARBA00022475"/>
    </source>
</evidence>
<comment type="subcellular location">
    <subcellularLocation>
        <location evidence="1">Cell membrane</location>
        <topology evidence="1">Multi-pass membrane protein</topology>
    </subcellularLocation>
</comment>
<evidence type="ECO:0000256" key="6">
    <source>
        <dbReference type="SAM" id="MobiDB-lite"/>
    </source>
</evidence>